<evidence type="ECO:0000256" key="11">
    <source>
        <dbReference type="RuleBase" id="RU003357"/>
    </source>
</evidence>
<reference evidence="15 16" key="1">
    <citation type="submission" date="2016-01" db="EMBL/GenBank/DDBJ databases">
        <title>Annotation of Pseudomonas oryzihabitans USDA-ARS-USMARC-56511.</title>
        <authorList>
            <person name="Harhay G.P."/>
            <person name="Harhay D.M."/>
            <person name="Smith T.P.L."/>
            <person name="Bono J.L."/>
            <person name="Heaton M.P."/>
            <person name="Clawson M.L."/>
            <person name="Chitko-Mckown C.G."/>
            <person name="Capik S.F."/>
            <person name="DeDonder K.D."/>
            <person name="Apley M.D."/>
            <person name="Lubbers B.V."/>
            <person name="White B.J."/>
            <person name="Larson R.L."/>
        </authorList>
    </citation>
    <scope>NUCLEOTIDE SEQUENCE [LARGE SCALE GENOMIC DNA]</scope>
    <source>
        <strain evidence="15 16">USDA-ARS-USMARC-56511</strain>
    </source>
</reference>
<dbReference type="GO" id="GO:0009279">
    <property type="term" value="C:cell outer membrane"/>
    <property type="evidence" value="ECO:0007669"/>
    <property type="project" value="UniProtKB-SubCell"/>
</dbReference>
<accession>A0A0U4P4J5</accession>
<feature type="transmembrane region" description="Helical" evidence="12">
    <location>
        <begin position="21"/>
        <end position="40"/>
    </location>
</feature>
<feature type="domain" description="TonB-dependent receptor plug" evidence="14">
    <location>
        <begin position="84"/>
        <end position="183"/>
    </location>
</feature>
<dbReference type="AlphaFoldDB" id="A0A0U4P4J5"/>
<keyword evidence="12" id="KW-1133">Transmembrane helix</keyword>
<keyword evidence="8 15" id="KW-0675">Receptor</keyword>
<dbReference type="Proteomes" id="UP000064137">
    <property type="component" value="Chromosome"/>
</dbReference>
<keyword evidence="9 10" id="KW-0998">Cell outer membrane</keyword>
<keyword evidence="4 10" id="KW-1134">Transmembrane beta strand</keyword>
<proteinExistence type="inferred from homology"/>
<dbReference type="InterPro" id="IPR000531">
    <property type="entry name" value="Beta-barrel_TonB"/>
</dbReference>
<dbReference type="Pfam" id="PF07715">
    <property type="entry name" value="Plug"/>
    <property type="match status" value="1"/>
</dbReference>
<evidence type="ECO:0000256" key="1">
    <source>
        <dbReference type="ARBA" id="ARBA00004571"/>
    </source>
</evidence>
<keyword evidence="6 11" id="KW-0798">TonB box</keyword>
<dbReference type="Gene3D" id="2.40.170.20">
    <property type="entry name" value="TonB-dependent receptor, beta-barrel domain"/>
    <property type="match status" value="1"/>
</dbReference>
<organism evidence="15 16">
    <name type="scientific">Pseudomonas oryzihabitans</name>
    <dbReference type="NCBI Taxonomy" id="47885"/>
    <lineage>
        <taxon>Bacteria</taxon>
        <taxon>Pseudomonadati</taxon>
        <taxon>Pseudomonadota</taxon>
        <taxon>Gammaproteobacteria</taxon>
        <taxon>Pseudomonadales</taxon>
        <taxon>Pseudomonadaceae</taxon>
        <taxon>Pseudomonas</taxon>
    </lineage>
</organism>
<evidence type="ECO:0000256" key="12">
    <source>
        <dbReference type="SAM" id="Phobius"/>
    </source>
</evidence>
<name>A0A0U4P4J5_9PSED</name>
<dbReference type="Gene3D" id="2.170.130.10">
    <property type="entry name" value="TonB-dependent receptor, plug domain"/>
    <property type="match status" value="1"/>
</dbReference>
<dbReference type="GO" id="GO:0015891">
    <property type="term" value="P:siderophore transport"/>
    <property type="evidence" value="ECO:0007669"/>
    <property type="project" value="InterPro"/>
</dbReference>
<comment type="similarity">
    <text evidence="2 10 11">Belongs to the TonB-dependent receptor family.</text>
</comment>
<evidence type="ECO:0000256" key="2">
    <source>
        <dbReference type="ARBA" id="ARBA00009810"/>
    </source>
</evidence>
<protein>
    <submittedName>
        <fullName evidence="15">TonB-dependent receptor</fullName>
    </submittedName>
</protein>
<dbReference type="SUPFAM" id="SSF56935">
    <property type="entry name" value="Porins"/>
    <property type="match status" value="1"/>
</dbReference>
<dbReference type="GO" id="GO:0015344">
    <property type="term" value="F:siderophore uptake transmembrane transporter activity"/>
    <property type="evidence" value="ECO:0007669"/>
    <property type="project" value="TreeGrafter"/>
</dbReference>
<evidence type="ECO:0000256" key="8">
    <source>
        <dbReference type="ARBA" id="ARBA00023170"/>
    </source>
</evidence>
<dbReference type="CDD" id="cd01347">
    <property type="entry name" value="ligand_gated_channel"/>
    <property type="match status" value="1"/>
</dbReference>
<dbReference type="InterPro" id="IPR012910">
    <property type="entry name" value="Plug_dom"/>
</dbReference>
<evidence type="ECO:0000256" key="6">
    <source>
        <dbReference type="ARBA" id="ARBA00023077"/>
    </source>
</evidence>
<keyword evidence="3 10" id="KW-0813">Transport</keyword>
<dbReference type="NCBIfam" id="TIGR01783">
    <property type="entry name" value="TonB-siderophor"/>
    <property type="match status" value="1"/>
</dbReference>
<evidence type="ECO:0000259" key="13">
    <source>
        <dbReference type="Pfam" id="PF00593"/>
    </source>
</evidence>
<dbReference type="Pfam" id="PF00593">
    <property type="entry name" value="TonB_dep_Rec_b-barrel"/>
    <property type="match status" value="1"/>
</dbReference>
<evidence type="ECO:0000259" key="14">
    <source>
        <dbReference type="Pfam" id="PF07715"/>
    </source>
</evidence>
<dbReference type="EMBL" id="CP013987">
    <property type="protein sequence ID" value="ALZ85310.1"/>
    <property type="molecule type" value="Genomic_DNA"/>
</dbReference>
<evidence type="ECO:0000256" key="9">
    <source>
        <dbReference type="ARBA" id="ARBA00023237"/>
    </source>
</evidence>
<dbReference type="InterPro" id="IPR037066">
    <property type="entry name" value="Plug_dom_sf"/>
</dbReference>
<dbReference type="InterPro" id="IPR010105">
    <property type="entry name" value="TonB_sidphr_rcpt"/>
</dbReference>
<dbReference type="RefSeq" id="WP_059315475.1">
    <property type="nucleotide sequence ID" value="NZ_CP013987.1"/>
</dbReference>
<keyword evidence="5 10" id="KW-0812">Transmembrane</keyword>
<comment type="subcellular location">
    <subcellularLocation>
        <location evidence="1 10">Cell outer membrane</location>
        <topology evidence="1 10">Multi-pass membrane protein</topology>
    </subcellularLocation>
</comment>
<sequence>MNTQGTLCQPVRQPRGALRQLLLIGALIPFPLTVLAASVAEQSATELDTLTIEGNRLYDMAPSEQTGGYTVDSATVGTKTPAALRDIPQSITSYTSEYIKDRNFNTLDELAKSTAGLRVLTNDSGRSSIYSRGYEYDEYNVDGLPAPMTSIFGTVPILSPFDRVEIMRGPSGLFNSTSELGGIVNMVRKRGTEDFQGHITGRYGSWDTNYQEIDLAGPLTASKNVRGRFVASRADSNGEVDYNANTDQSYYGDLDIDLSDATQLSFGLIHQVKNLTPHNGYPTDAQGNLLDFSQSRFLGADWNYFDGKTTDGIFELTHRFDNGGYGRIAARASHREADYLYAFTGGAVQANGNTSIRASTRDFEQDAYSLDASYSQPFEALGQVSEFVVGTDYKHYDTDYQNGNSVLGTVNVNSYSPTRFAKPARAYQTDFSGEDREFGLYSKVTFRPIERLALIGGARVSWYKGEAYTTTLASGAEAGESQKHSGFVTPYLGTVYDLDDYHSLYASYSKVYKPQSELDDQGKALDPREGDQYELGIKGSYFNGDMNARLSIFQLTDENRAARPFDANGVAITTYSDSSGKTRVKGAEIEVSGKLTEQWEMLAGYTYMDTQNLSGDGNTLFEAMPKHMASLWTKYTLAGGPLTGLSIGGGVTAMSDFSQTNQTSGVTVSAPGYATVDAKFSYPVTKQLTATLDVNNLLDKEYWSRVGSVSTFNFQGPSRSVMVGARYDF</sequence>
<dbReference type="KEGG" id="por:APT59_14310"/>
<evidence type="ECO:0000256" key="3">
    <source>
        <dbReference type="ARBA" id="ARBA00022448"/>
    </source>
</evidence>
<evidence type="ECO:0000313" key="16">
    <source>
        <dbReference type="Proteomes" id="UP000064137"/>
    </source>
</evidence>
<dbReference type="PROSITE" id="PS52016">
    <property type="entry name" value="TONB_DEPENDENT_REC_3"/>
    <property type="match status" value="1"/>
</dbReference>
<keyword evidence="7 10" id="KW-0472">Membrane</keyword>
<feature type="domain" description="TonB-dependent receptor-like beta-barrel" evidence="13">
    <location>
        <begin position="287"/>
        <end position="697"/>
    </location>
</feature>
<evidence type="ECO:0000256" key="4">
    <source>
        <dbReference type="ARBA" id="ARBA00022452"/>
    </source>
</evidence>
<evidence type="ECO:0000256" key="7">
    <source>
        <dbReference type="ARBA" id="ARBA00023136"/>
    </source>
</evidence>
<evidence type="ECO:0000256" key="5">
    <source>
        <dbReference type="ARBA" id="ARBA00022692"/>
    </source>
</evidence>
<dbReference type="InterPro" id="IPR039426">
    <property type="entry name" value="TonB-dep_rcpt-like"/>
</dbReference>
<dbReference type="PANTHER" id="PTHR32552">
    <property type="entry name" value="FERRICHROME IRON RECEPTOR-RELATED"/>
    <property type="match status" value="1"/>
</dbReference>
<evidence type="ECO:0000313" key="15">
    <source>
        <dbReference type="EMBL" id="ALZ85310.1"/>
    </source>
</evidence>
<dbReference type="GO" id="GO:0038023">
    <property type="term" value="F:signaling receptor activity"/>
    <property type="evidence" value="ECO:0007669"/>
    <property type="project" value="InterPro"/>
</dbReference>
<dbReference type="OrthoDB" id="8663017at2"/>
<dbReference type="InterPro" id="IPR036942">
    <property type="entry name" value="Beta-barrel_TonB_sf"/>
</dbReference>
<gene>
    <name evidence="15" type="ORF">APT59_14310</name>
</gene>
<evidence type="ECO:0000256" key="10">
    <source>
        <dbReference type="PROSITE-ProRule" id="PRU01360"/>
    </source>
</evidence>
<dbReference type="PANTHER" id="PTHR32552:SF74">
    <property type="entry name" value="HYDROXAMATE SIDEROPHORE RECEPTOR FHUE"/>
    <property type="match status" value="1"/>
</dbReference>